<evidence type="ECO:0000256" key="4">
    <source>
        <dbReference type="ARBA" id="ARBA00022989"/>
    </source>
</evidence>
<gene>
    <name evidence="10" type="primary">fluC</name>
    <name evidence="10" type="synonym">crcB</name>
    <name evidence="12" type="ORF">D7318_11170</name>
    <name evidence="11" type="ORF">D7319_09990</name>
</gene>
<keyword evidence="10" id="KW-0813">Transport</keyword>
<dbReference type="PANTHER" id="PTHR28259:SF1">
    <property type="entry name" value="FLUORIDE EXPORT PROTEIN 1-RELATED"/>
    <property type="match status" value="1"/>
</dbReference>
<dbReference type="GO" id="GO:0005886">
    <property type="term" value="C:plasma membrane"/>
    <property type="evidence" value="ECO:0007669"/>
    <property type="project" value="UniProtKB-SubCell"/>
</dbReference>
<evidence type="ECO:0000313" key="13">
    <source>
        <dbReference type="Proteomes" id="UP000268652"/>
    </source>
</evidence>
<accession>A0A3A9WBA3</accession>
<dbReference type="RefSeq" id="WP_120696772.1">
    <property type="nucleotide sequence ID" value="NZ_RBDX01000006.1"/>
</dbReference>
<dbReference type="OrthoDB" id="4408652at2"/>
<dbReference type="EMBL" id="RBDX01000006">
    <property type="protein sequence ID" value="RKN10090.1"/>
    <property type="molecule type" value="Genomic_DNA"/>
</dbReference>
<keyword evidence="2 10" id="KW-1003">Cell membrane</keyword>
<evidence type="ECO:0000256" key="3">
    <source>
        <dbReference type="ARBA" id="ARBA00022692"/>
    </source>
</evidence>
<proteinExistence type="inferred from homology"/>
<evidence type="ECO:0000313" key="12">
    <source>
        <dbReference type="EMBL" id="RKN24432.1"/>
    </source>
</evidence>
<comment type="caution">
    <text evidence="11">The sequence shown here is derived from an EMBL/GenBank/DDBJ whole genome shotgun (WGS) entry which is preliminary data.</text>
</comment>
<dbReference type="AlphaFoldDB" id="A0A3A9WBA3"/>
<feature type="binding site" evidence="10">
    <location>
        <position position="97"/>
    </location>
    <ligand>
        <name>Na(+)</name>
        <dbReference type="ChEBI" id="CHEBI:29101"/>
        <note>structural</note>
    </ligand>
</feature>
<evidence type="ECO:0000313" key="11">
    <source>
        <dbReference type="EMBL" id="RKN10090.1"/>
    </source>
</evidence>
<evidence type="ECO:0000256" key="9">
    <source>
        <dbReference type="ARBA" id="ARBA00049940"/>
    </source>
</evidence>
<dbReference type="HAMAP" id="MF_00454">
    <property type="entry name" value="FluC"/>
    <property type="match status" value="1"/>
</dbReference>
<evidence type="ECO:0000256" key="7">
    <source>
        <dbReference type="ARBA" id="ARBA00035120"/>
    </source>
</evidence>
<comment type="subcellular location">
    <subcellularLocation>
        <location evidence="1 10">Cell membrane</location>
        <topology evidence="1 10">Multi-pass membrane protein</topology>
    </subcellularLocation>
</comment>
<keyword evidence="10" id="KW-0915">Sodium</keyword>
<feature type="binding site" evidence="10">
    <location>
        <position position="94"/>
    </location>
    <ligand>
        <name>Na(+)</name>
        <dbReference type="ChEBI" id="CHEBI:29101"/>
        <note>structural</note>
    </ligand>
</feature>
<dbReference type="GO" id="GO:0062054">
    <property type="term" value="F:fluoride channel activity"/>
    <property type="evidence" value="ECO:0007669"/>
    <property type="project" value="UniProtKB-UniRule"/>
</dbReference>
<feature type="transmembrane region" description="Helical" evidence="10">
    <location>
        <begin position="115"/>
        <end position="139"/>
    </location>
</feature>
<keyword evidence="13" id="KW-1185">Reference proteome</keyword>
<dbReference type="GO" id="GO:0046872">
    <property type="term" value="F:metal ion binding"/>
    <property type="evidence" value="ECO:0007669"/>
    <property type="project" value="UniProtKB-KW"/>
</dbReference>
<dbReference type="InterPro" id="IPR003691">
    <property type="entry name" value="FluC"/>
</dbReference>
<evidence type="ECO:0000256" key="2">
    <source>
        <dbReference type="ARBA" id="ARBA00022475"/>
    </source>
</evidence>
<protein>
    <recommendedName>
        <fullName evidence="10">Fluoride-specific ion channel FluC</fullName>
    </recommendedName>
</protein>
<keyword evidence="10" id="KW-0479">Metal-binding</keyword>
<evidence type="ECO:0000256" key="8">
    <source>
        <dbReference type="ARBA" id="ARBA00035585"/>
    </source>
</evidence>
<feature type="transmembrane region" description="Helical" evidence="10">
    <location>
        <begin position="53"/>
        <end position="74"/>
    </location>
</feature>
<dbReference type="Pfam" id="PF02537">
    <property type="entry name" value="CRCB"/>
    <property type="match status" value="1"/>
</dbReference>
<comment type="catalytic activity">
    <reaction evidence="8">
        <text>fluoride(in) = fluoride(out)</text>
        <dbReference type="Rhea" id="RHEA:76159"/>
        <dbReference type="ChEBI" id="CHEBI:17051"/>
    </reaction>
    <physiologicalReaction direction="left-to-right" evidence="8">
        <dbReference type="Rhea" id="RHEA:76160"/>
    </physiologicalReaction>
</comment>
<comment type="similarity">
    <text evidence="7 10">Belongs to the fluoride channel Fluc/FEX (TC 1.A.43) family.</text>
</comment>
<evidence type="ECO:0000313" key="14">
    <source>
        <dbReference type="Proteomes" id="UP000275024"/>
    </source>
</evidence>
<evidence type="ECO:0000256" key="10">
    <source>
        <dbReference type="HAMAP-Rule" id="MF_00454"/>
    </source>
</evidence>
<dbReference type="Proteomes" id="UP000275024">
    <property type="component" value="Unassembled WGS sequence"/>
</dbReference>
<keyword evidence="6 10" id="KW-0407">Ion channel</keyword>
<organism evidence="11 14">
    <name type="scientific">Streptomyces radicis</name>
    <dbReference type="NCBI Taxonomy" id="1750517"/>
    <lineage>
        <taxon>Bacteria</taxon>
        <taxon>Bacillati</taxon>
        <taxon>Actinomycetota</taxon>
        <taxon>Actinomycetes</taxon>
        <taxon>Kitasatosporales</taxon>
        <taxon>Streptomycetaceae</taxon>
        <taxon>Streptomyces</taxon>
    </lineage>
</organism>
<sequence length="148" mass="15135">MNAPAPRRHPPPGRAPEWPVVAAVAAGGALGSAGRYGAYLLWPTREGGAGFPWTTLGINVVGCALIGVLLVLVTEAHRGTHRLVRPFLGTGVLGGFTTFSTYTQDAEHLLRAGRVAVAAGYLAATLLAALLATWLAAAATRAASGVAR</sequence>
<dbReference type="EMBL" id="RBDY01000006">
    <property type="protein sequence ID" value="RKN24432.1"/>
    <property type="molecule type" value="Genomic_DNA"/>
</dbReference>
<dbReference type="GO" id="GO:0140114">
    <property type="term" value="P:cellular detoxification of fluoride"/>
    <property type="evidence" value="ECO:0007669"/>
    <property type="project" value="UniProtKB-UniRule"/>
</dbReference>
<name>A0A3A9WBA3_9ACTN</name>
<evidence type="ECO:0000256" key="6">
    <source>
        <dbReference type="ARBA" id="ARBA00023303"/>
    </source>
</evidence>
<feature type="transmembrane region" description="Helical" evidence="10">
    <location>
        <begin position="20"/>
        <end position="41"/>
    </location>
</feature>
<feature type="transmembrane region" description="Helical" evidence="10">
    <location>
        <begin position="86"/>
        <end position="103"/>
    </location>
</feature>
<comment type="activity regulation">
    <text evidence="10">Na(+) is not transported, but it plays an essential structural role and its presence is essential for fluoride channel function.</text>
</comment>
<dbReference type="PANTHER" id="PTHR28259">
    <property type="entry name" value="FLUORIDE EXPORT PROTEIN 1-RELATED"/>
    <property type="match status" value="1"/>
</dbReference>
<keyword evidence="10" id="KW-0406">Ion transport</keyword>
<comment type="function">
    <text evidence="9 10">Fluoride-specific ion channel. Important for reducing fluoride concentration in the cell, thus reducing its toxicity.</text>
</comment>
<evidence type="ECO:0000256" key="1">
    <source>
        <dbReference type="ARBA" id="ARBA00004651"/>
    </source>
</evidence>
<keyword evidence="3 10" id="KW-0812">Transmembrane</keyword>
<keyword evidence="4 10" id="KW-1133">Transmembrane helix</keyword>
<reference evidence="13 14" key="1">
    <citation type="submission" date="2018-09" db="EMBL/GenBank/DDBJ databases">
        <title>Streptomyces sp. nov. DS1-2, an endophytic actinomycete isolated from roots of Dendrobium scabrilingue.</title>
        <authorList>
            <person name="Kuncharoen N."/>
            <person name="Kudo T."/>
            <person name="Ohkuma M."/>
            <person name="Yuki M."/>
            <person name="Tanasupawat S."/>
        </authorList>
    </citation>
    <scope>NUCLEOTIDE SEQUENCE [LARGE SCALE GENOMIC DNA]</scope>
    <source>
        <strain evidence="11 14">AZ1-7</strain>
        <strain evidence="12 13">DS1-2</strain>
    </source>
</reference>
<keyword evidence="5 10" id="KW-0472">Membrane</keyword>
<dbReference type="Proteomes" id="UP000268652">
    <property type="component" value="Unassembled WGS sequence"/>
</dbReference>
<evidence type="ECO:0000256" key="5">
    <source>
        <dbReference type="ARBA" id="ARBA00023136"/>
    </source>
</evidence>